<gene>
    <name evidence="2" type="ORF">EVA_04976</name>
</gene>
<feature type="domain" description="MobA/VirD2-like nuclease" evidence="1">
    <location>
        <begin position="2"/>
        <end position="69"/>
    </location>
</feature>
<accession>J9GVH5</accession>
<organism evidence="2">
    <name type="scientific">gut metagenome</name>
    <dbReference type="NCBI Taxonomy" id="749906"/>
    <lineage>
        <taxon>unclassified sequences</taxon>
        <taxon>metagenomes</taxon>
        <taxon>organismal metagenomes</taxon>
    </lineage>
</organism>
<dbReference type="AlphaFoldDB" id="J9GVH5"/>
<protein>
    <submittedName>
        <fullName evidence="2">Mobilization nuclease domain protein</fullName>
    </submittedName>
</protein>
<reference evidence="2" key="1">
    <citation type="journal article" date="2012" name="PLoS ONE">
        <title>Gene sets for utilization of primary and secondary nutrition supplies in the distal gut of endangered iberian lynx.</title>
        <authorList>
            <person name="Alcaide M."/>
            <person name="Messina E."/>
            <person name="Richter M."/>
            <person name="Bargiela R."/>
            <person name="Peplies J."/>
            <person name="Huws S.A."/>
            <person name="Newbold C.J."/>
            <person name="Golyshin P.N."/>
            <person name="Simon M.A."/>
            <person name="Lopez G."/>
            <person name="Yakimov M.M."/>
            <person name="Ferrer M."/>
        </authorList>
    </citation>
    <scope>NUCLEOTIDE SEQUENCE</scope>
</reference>
<name>J9GVH5_9ZZZZ</name>
<sequence length="207" mass="24239">MTEAQLLDFTHQYLQEMGYAELGQPWLIYAHHDTDNLHLHVVTSRVAPDGHKINHHHERRRSQVVVDKLMGINRGKTTQKDIEATKQYHFSSFAQFKAILVSMGYEVYKKEKMVFIKKGGRIQEEIPLPVLELFYQQPQSDRARNRQLREILKCYRDVSANREDLKQTLKAKLGIDLVFFGRKDAPYGYMLVDHTHKRVIHGARILS</sequence>
<proteinExistence type="predicted"/>
<comment type="caution">
    <text evidence="2">The sequence shown here is derived from an EMBL/GenBank/DDBJ whole genome shotgun (WGS) entry which is preliminary data.</text>
</comment>
<dbReference type="InterPro" id="IPR005094">
    <property type="entry name" value="Endonuclease_MobA/VirD2"/>
</dbReference>
<evidence type="ECO:0000259" key="1">
    <source>
        <dbReference type="Pfam" id="PF03432"/>
    </source>
</evidence>
<dbReference type="Pfam" id="PF03432">
    <property type="entry name" value="Relaxase"/>
    <property type="match status" value="1"/>
</dbReference>
<feature type="non-terminal residue" evidence="2">
    <location>
        <position position="207"/>
    </location>
</feature>
<dbReference type="EMBL" id="AMCI01001021">
    <property type="protein sequence ID" value="EJX06913.1"/>
    <property type="molecule type" value="Genomic_DNA"/>
</dbReference>
<evidence type="ECO:0000313" key="2">
    <source>
        <dbReference type="EMBL" id="EJX06913.1"/>
    </source>
</evidence>